<dbReference type="Proteomes" id="UP000274822">
    <property type="component" value="Unassembled WGS sequence"/>
</dbReference>
<keyword evidence="3" id="KW-1185">Reference proteome</keyword>
<dbReference type="PANTHER" id="PTHR12702">
    <property type="entry name" value="SEC15"/>
    <property type="match status" value="1"/>
</dbReference>
<organism evidence="2 3">
    <name type="scientific">Jimgerdemannia flammicorona</name>
    <dbReference type="NCBI Taxonomy" id="994334"/>
    <lineage>
        <taxon>Eukaryota</taxon>
        <taxon>Fungi</taxon>
        <taxon>Fungi incertae sedis</taxon>
        <taxon>Mucoromycota</taxon>
        <taxon>Mucoromycotina</taxon>
        <taxon>Endogonomycetes</taxon>
        <taxon>Endogonales</taxon>
        <taxon>Endogonaceae</taxon>
        <taxon>Jimgerdemannia</taxon>
    </lineage>
</organism>
<dbReference type="GO" id="GO:0006886">
    <property type="term" value="P:intracellular protein transport"/>
    <property type="evidence" value="ECO:0007669"/>
    <property type="project" value="InterPro"/>
</dbReference>
<protein>
    <recommendedName>
        <fullName evidence="1">Exocyst complex component EXOC6/Sec15 N-terminal domain-containing protein</fullName>
    </recommendedName>
</protein>
<feature type="domain" description="Exocyst complex component EXOC6/Sec15 N-terminal" evidence="1">
    <location>
        <begin position="60"/>
        <end position="170"/>
    </location>
</feature>
<accession>A0A433QN74</accession>
<evidence type="ECO:0000259" key="1">
    <source>
        <dbReference type="Pfam" id="PF20651"/>
    </source>
</evidence>
<evidence type="ECO:0000313" key="2">
    <source>
        <dbReference type="EMBL" id="RUS31236.1"/>
    </source>
</evidence>
<dbReference type="AlphaFoldDB" id="A0A433QN74"/>
<dbReference type="GO" id="GO:0016020">
    <property type="term" value="C:membrane"/>
    <property type="evidence" value="ECO:0007669"/>
    <property type="project" value="TreeGrafter"/>
</dbReference>
<dbReference type="Pfam" id="PF20651">
    <property type="entry name" value="EXOC6_Sec15_N"/>
    <property type="match status" value="1"/>
</dbReference>
<dbReference type="InterPro" id="IPR048359">
    <property type="entry name" value="EXOC6_Sec15_N"/>
</dbReference>
<dbReference type="InterPro" id="IPR007225">
    <property type="entry name" value="EXOC6/Sec15"/>
</dbReference>
<dbReference type="GO" id="GO:0006893">
    <property type="term" value="P:Golgi to plasma membrane transport"/>
    <property type="evidence" value="ECO:0007669"/>
    <property type="project" value="TreeGrafter"/>
</dbReference>
<gene>
    <name evidence="2" type="ORF">BC938DRAFT_478215</name>
</gene>
<reference evidence="2 3" key="1">
    <citation type="journal article" date="2018" name="New Phytol.">
        <title>Phylogenomics of Endogonaceae and evolution of mycorrhizas within Mucoromycota.</title>
        <authorList>
            <person name="Chang Y."/>
            <person name="Desiro A."/>
            <person name="Na H."/>
            <person name="Sandor L."/>
            <person name="Lipzen A."/>
            <person name="Clum A."/>
            <person name="Barry K."/>
            <person name="Grigoriev I.V."/>
            <person name="Martin F.M."/>
            <person name="Stajich J.E."/>
            <person name="Smith M.E."/>
            <person name="Bonito G."/>
            <person name="Spatafora J.W."/>
        </authorList>
    </citation>
    <scope>NUCLEOTIDE SEQUENCE [LARGE SCALE GENOMIC DNA]</scope>
    <source>
        <strain evidence="2 3">AD002</strain>
    </source>
</reference>
<comment type="caution">
    <text evidence="2">The sequence shown here is derived from an EMBL/GenBank/DDBJ whole genome shotgun (WGS) entry which is preliminary data.</text>
</comment>
<name>A0A433QN74_9FUNG</name>
<sequence length="176" mass="20013">MTDLDPHHLNQLVLAIAQSNTTPADTSGGDREAESENLEQLGPIIKQVTETGKQDAFLDHLDAFIRKKEVDIERMCNNNYQEFVQSVDQLLKVRQGTVNLKHKIVELNTEMHKTGSRLAAKKKELIETRRTQQNIDQAIETLQTSLLVLELANKVDTHMKNQKYYSALKVDKITTC</sequence>
<dbReference type="PANTHER" id="PTHR12702:SF0">
    <property type="entry name" value="EXOCYST COMPLEX COMPONENT 6"/>
    <property type="match status" value="1"/>
</dbReference>
<proteinExistence type="predicted"/>
<dbReference type="GO" id="GO:0000145">
    <property type="term" value="C:exocyst"/>
    <property type="evidence" value="ECO:0007669"/>
    <property type="project" value="TreeGrafter"/>
</dbReference>
<dbReference type="GO" id="GO:0090522">
    <property type="term" value="P:vesicle tethering involved in exocytosis"/>
    <property type="evidence" value="ECO:0007669"/>
    <property type="project" value="InterPro"/>
</dbReference>
<dbReference type="EMBL" id="RBNJ01003149">
    <property type="protein sequence ID" value="RUS31236.1"/>
    <property type="molecule type" value="Genomic_DNA"/>
</dbReference>
<evidence type="ECO:0000313" key="3">
    <source>
        <dbReference type="Proteomes" id="UP000274822"/>
    </source>
</evidence>